<dbReference type="STRING" id="40754.THII_2060"/>
<organism evidence="1 2">
    <name type="scientific">Thioploca ingrica</name>
    <dbReference type="NCBI Taxonomy" id="40754"/>
    <lineage>
        <taxon>Bacteria</taxon>
        <taxon>Pseudomonadati</taxon>
        <taxon>Pseudomonadota</taxon>
        <taxon>Gammaproteobacteria</taxon>
        <taxon>Thiotrichales</taxon>
        <taxon>Thiotrichaceae</taxon>
        <taxon>Thioploca</taxon>
    </lineage>
</organism>
<protein>
    <recommendedName>
        <fullName evidence="3">PIN domain-containing protein</fullName>
    </recommendedName>
</protein>
<evidence type="ECO:0000313" key="1">
    <source>
        <dbReference type="EMBL" id="BAP56357.1"/>
    </source>
</evidence>
<dbReference type="Proteomes" id="UP000031623">
    <property type="component" value="Chromosome"/>
</dbReference>
<gene>
    <name evidence="1" type="ORF">THII_2060</name>
</gene>
<reference evidence="1 2" key="1">
    <citation type="journal article" date="2014" name="ISME J.">
        <title>Ecophysiology of Thioploca ingrica as revealed by the complete genome sequence supplemented with proteomic evidence.</title>
        <authorList>
            <person name="Kojima H."/>
            <person name="Ogura Y."/>
            <person name="Yamamoto N."/>
            <person name="Togashi T."/>
            <person name="Mori H."/>
            <person name="Watanabe T."/>
            <person name="Nemoto F."/>
            <person name="Kurokawa K."/>
            <person name="Hayashi T."/>
            <person name="Fukui M."/>
        </authorList>
    </citation>
    <scope>NUCLEOTIDE SEQUENCE [LARGE SCALE GENOMIC DNA]</scope>
</reference>
<dbReference type="HOGENOM" id="CLU_2235336_0_0_6"/>
<sequence>MKSTIYIETSIISYLTAKPSRDLIVVAHQQLTLEWWEKVRHQVNCVISGLVIQEISRGDQDAAKKRLEAAAQLTVLELNDEIRTLAINTLLPYRFQPVQKWMLFT</sequence>
<accession>A0A090AKZ0</accession>
<evidence type="ECO:0008006" key="3">
    <source>
        <dbReference type="Google" id="ProtNLM"/>
    </source>
</evidence>
<proteinExistence type="predicted"/>
<dbReference type="OrthoDB" id="5625074at2"/>
<dbReference type="AlphaFoldDB" id="A0A090AKZ0"/>
<evidence type="ECO:0000313" key="2">
    <source>
        <dbReference type="Proteomes" id="UP000031623"/>
    </source>
</evidence>
<dbReference type="KEGG" id="tig:THII_2060"/>
<name>A0A090AKZ0_9GAMM</name>
<keyword evidence="2" id="KW-1185">Reference proteome</keyword>
<dbReference type="EMBL" id="AP014633">
    <property type="protein sequence ID" value="BAP56357.1"/>
    <property type="molecule type" value="Genomic_DNA"/>
</dbReference>